<dbReference type="PROSITE" id="PS51718">
    <property type="entry name" value="G_DYNAMIN_2"/>
    <property type="match status" value="1"/>
</dbReference>
<evidence type="ECO:0000313" key="4">
    <source>
        <dbReference type="Proteomes" id="UP001187531"/>
    </source>
</evidence>
<evidence type="ECO:0000256" key="1">
    <source>
        <dbReference type="SAM" id="MobiDB-lite"/>
    </source>
</evidence>
<gene>
    <name evidence="3" type="ORF">QYM36_011064</name>
</gene>
<proteinExistence type="predicted"/>
<dbReference type="Gene3D" id="3.40.50.300">
    <property type="entry name" value="P-loop containing nucleotide triphosphate hydrolases"/>
    <property type="match status" value="1"/>
</dbReference>
<reference evidence="3" key="1">
    <citation type="submission" date="2023-07" db="EMBL/GenBank/DDBJ databases">
        <title>Chromosome-level genome assembly of Artemia franciscana.</title>
        <authorList>
            <person name="Jo E."/>
        </authorList>
    </citation>
    <scope>NUCLEOTIDE SEQUENCE</scope>
    <source>
        <tissue evidence="3">Whole body</tissue>
    </source>
</reference>
<name>A0AA88HNP2_ARTSF</name>
<evidence type="ECO:0000313" key="3">
    <source>
        <dbReference type="EMBL" id="KAK2712248.1"/>
    </source>
</evidence>
<dbReference type="PANTHER" id="PTHR43681:SF1">
    <property type="entry name" value="SARCALUMENIN"/>
    <property type="match status" value="1"/>
</dbReference>
<comment type="caution">
    <text evidence="3">The sequence shown here is derived from an EMBL/GenBank/DDBJ whole genome shotgun (WGS) entry which is preliminary data.</text>
</comment>
<feature type="compositionally biased region" description="Basic and acidic residues" evidence="1">
    <location>
        <begin position="115"/>
        <end position="126"/>
    </location>
</feature>
<sequence>VPTFSQCKVHIEAAIKDKDLLLPEEENEIDLGTSNENGEEIADGSEPVEAIESDRKENSAEDNEQVERETEEGETVNDEATGKVYDKNEGLDSDNALDDPKDVVGVESHSGNQYKGEESNDSRFEMLVDEGEDELGEEIDGNSNETEEEEVENSSMVDENGENNVEEEAGQDEDLDPTELEDNGLSDEMNHIKSQDSKFEKGVIMCEVEPEKEIKASAETRVEEDKFERQEPQIEQVTVNAVDNSDSDSIETQPIEAVPVYANQKKFNEHKTTKSVLTEEVQEATVPLPPIETTPIQPEAVTIEESIVEEAVPFEGIIEEEPPVRRPRDHIDEFLRLGEGAENLALKKNAIQVTLREVKKVVETAVRPLEAIYKYKDISNRHFGDNEIFSKPLVLFLGPWSGGKSSIINYLLGIEFTENALKSGAEPSANYFQVMVHGDEEEQIDGTQLAADFTFAGLQKFGQAFIDRLRGKRLPNKLLQKANIVEIPGILEMRREVDRPYPFNDVVQWFVDRADLIFVVYDPTKLDMGLEHEALFDQLKGRQNQVRVLLNKADTVSQEELLLIQNNLMWQLSPLLASPLPPVVYAGSFWSKPYNIESPRRLLAAHEENMLNDIREAVDNIVENTIAEARRHAVRVRNHAKMVDCYLTTFFNHKGYFGNKEKVMDDIIENPHKYHIFEGLSTLTNISRYDLPDSDVYRDFFKVHKLYEFQNLASTCSFFRGCPIDKLDVAISYELPELIGKYKKRLQSINGKTKSKGT</sequence>
<feature type="compositionally biased region" description="Acidic residues" evidence="1">
    <location>
        <begin position="159"/>
        <end position="185"/>
    </location>
</feature>
<dbReference type="PANTHER" id="PTHR43681">
    <property type="entry name" value="TRANSMEMBRANE GTPASE FZO"/>
    <property type="match status" value="1"/>
</dbReference>
<dbReference type="EMBL" id="JAVRJZ010000015">
    <property type="protein sequence ID" value="KAK2712248.1"/>
    <property type="molecule type" value="Genomic_DNA"/>
</dbReference>
<organism evidence="3 4">
    <name type="scientific">Artemia franciscana</name>
    <name type="common">Brine shrimp</name>
    <name type="synonym">Artemia sanfranciscana</name>
    <dbReference type="NCBI Taxonomy" id="6661"/>
    <lineage>
        <taxon>Eukaryota</taxon>
        <taxon>Metazoa</taxon>
        <taxon>Ecdysozoa</taxon>
        <taxon>Arthropoda</taxon>
        <taxon>Crustacea</taxon>
        <taxon>Branchiopoda</taxon>
        <taxon>Anostraca</taxon>
        <taxon>Artemiidae</taxon>
        <taxon>Artemia</taxon>
    </lineage>
</organism>
<feature type="compositionally biased region" description="Acidic residues" evidence="1">
    <location>
        <begin position="127"/>
        <end position="152"/>
    </location>
</feature>
<protein>
    <recommendedName>
        <fullName evidence="2">Dynamin-type G domain-containing protein</fullName>
    </recommendedName>
</protein>
<dbReference type="Gene3D" id="1.10.268.20">
    <property type="match status" value="1"/>
</dbReference>
<dbReference type="GO" id="GO:0005525">
    <property type="term" value="F:GTP binding"/>
    <property type="evidence" value="ECO:0007669"/>
    <property type="project" value="InterPro"/>
</dbReference>
<evidence type="ECO:0000259" key="2">
    <source>
        <dbReference type="PROSITE" id="PS51718"/>
    </source>
</evidence>
<keyword evidence="4" id="KW-1185">Reference proteome</keyword>
<feature type="region of interest" description="Disordered" evidence="1">
    <location>
        <begin position="21"/>
        <end position="196"/>
    </location>
</feature>
<dbReference type="InterPro" id="IPR051943">
    <property type="entry name" value="TRAFAC_Dynamin-like_GTPase"/>
</dbReference>
<feature type="non-terminal residue" evidence="3">
    <location>
        <position position="1"/>
    </location>
</feature>
<dbReference type="InterPro" id="IPR027417">
    <property type="entry name" value="P-loop_NTPase"/>
</dbReference>
<dbReference type="SUPFAM" id="SSF52540">
    <property type="entry name" value="P-loop containing nucleoside triphosphate hydrolases"/>
    <property type="match status" value="1"/>
</dbReference>
<dbReference type="AlphaFoldDB" id="A0AA88HNP2"/>
<dbReference type="Proteomes" id="UP001187531">
    <property type="component" value="Unassembled WGS sequence"/>
</dbReference>
<feature type="compositionally biased region" description="Acidic residues" evidence="1">
    <location>
        <begin position="60"/>
        <end position="77"/>
    </location>
</feature>
<feature type="domain" description="Dynamin-type G" evidence="2">
    <location>
        <begin position="388"/>
        <end position="631"/>
    </location>
</feature>
<accession>A0AA88HNP2</accession>
<dbReference type="InterPro" id="IPR030381">
    <property type="entry name" value="G_DYNAMIN_dom"/>
</dbReference>
<feature type="compositionally biased region" description="Basic and acidic residues" evidence="1">
    <location>
        <begin position="80"/>
        <end position="90"/>
    </location>
</feature>